<dbReference type="RefSeq" id="WP_339551388.1">
    <property type="nucleotide sequence ID" value="NZ_JBBHLD010000044.1"/>
</dbReference>
<dbReference type="InterPro" id="IPR052715">
    <property type="entry name" value="RAYT_transposase"/>
</dbReference>
<dbReference type="SUPFAM" id="SSF143422">
    <property type="entry name" value="Transposase IS200-like"/>
    <property type="match status" value="1"/>
</dbReference>
<reference evidence="2 3" key="1">
    <citation type="submission" date="2024-02" db="EMBL/GenBank/DDBJ databases">
        <title>Identification of pathogenicity and growth-promoting functions of Pseudomonas putida variants.</title>
        <authorList>
            <person name="Sun J."/>
        </authorList>
    </citation>
    <scope>NUCLEOTIDE SEQUENCE [LARGE SCALE GENOMIC DNA]</scope>
    <source>
        <strain evidence="2 3">A04</strain>
    </source>
</reference>
<dbReference type="PANTHER" id="PTHR36966:SF1">
    <property type="entry name" value="REP-ASSOCIATED TYROSINE TRANSPOSASE"/>
    <property type="match status" value="1"/>
</dbReference>
<accession>A0ABU8REE8</accession>
<dbReference type="NCBIfam" id="NF047646">
    <property type="entry name" value="REP_Tyr_transpos"/>
    <property type="match status" value="1"/>
</dbReference>
<gene>
    <name evidence="2" type="ORF">V7V80_26520</name>
</gene>
<protein>
    <submittedName>
        <fullName evidence="2">Transposase</fullName>
    </submittedName>
</protein>
<keyword evidence="3" id="KW-1185">Reference proteome</keyword>
<name>A0ABU8REE8_9PSED</name>
<dbReference type="InterPro" id="IPR036515">
    <property type="entry name" value="Transposase_17_sf"/>
</dbReference>
<evidence type="ECO:0000259" key="1">
    <source>
        <dbReference type="SMART" id="SM01321"/>
    </source>
</evidence>
<comment type="caution">
    <text evidence="2">The sequence shown here is derived from an EMBL/GenBank/DDBJ whole genome shotgun (WGS) entry which is preliminary data.</text>
</comment>
<dbReference type="Pfam" id="PF01797">
    <property type="entry name" value="Y1_Tnp"/>
    <property type="match status" value="1"/>
</dbReference>
<proteinExistence type="predicted"/>
<dbReference type="Gene3D" id="3.30.70.1290">
    <property type="entry name" value="Transposase IS200-like"/>
    <property type="match status" value="1"/>
</dbReference>
<dbReference type="SMART" id="SM01321">
    <property type="entry name" value="Y1_Tnp"/>
    <property type="match status" value="1"/>
</dbReference>
<feature type="domain" description="Transposase IS200-like" evidence="1">
    <location>
        <begin position="8"/>
        <end position="116"/>
    </location>
</feature>
<dbReference type="Proteomes" id="UP001377692">
    <property type="component" value="Unassembled WGS sequence"/>
</dbReference>
<sequence>MQHNRRQAGSSTTLHRAPLLNELQSARLLVAQLRQAQDEGAAQSLAWVVMPDHFHWLVELGPVSLKTLMRRVKSRSTLAINRLQGRSGRLWQKGFHDRALRREENVQAVARYIVLNPKRAGLVERIGDYSHWDAIWL</sequence>
<dbReference type="EMBL" id="JBBHLD010000044">
    <property type="protein sequence ID" value="MEJ5908240.1"/>
    <property type="molecule type" value="Genomic_DNA"/>
</dbReference>
<dbReference type="InterPro" id="IPR002686">
    <property type="entry name" value="Transposase_17"/>
</dbReference>
<organism evidence="2 3">
    <name type="scientific">Pseudomonas kermanshahensis</name>
    <dbReference type="NCBI Taxonomy" id="2745482"/>
    <lineage>
        <taxon>Bacteria</taxon>
        <taxon>Pseudomonadati</taxon>
        <taxon>Pseudomonadota</taxon>
        <taxon>Gammaproteobacteria</taxon>
        <taxon>Pseudomonadales</taxon>
        <taxon>Pseudomonadaceae</taxon>
        <taxon>Pseudomonas</taxon>
    </lineage>
</organism>
<dbReference type="PANTHER" id="PTHR36966">
    <property type="entry name" value="REP-ASSOCIATED TYROSINE TRANSPOSASE"/>
    <property type="match status" value="1"/>
</dbReference>
<evidence type="ECO:0000313" key="3">
    <source>
        <dbReference type="Proteomes" id="UP001377692"/>
    </source>
</evidence>
<evidence type="ECO:0000313" key="2">
    <source>
        <dbReference type="EMBL" id="MEJ5908240.1"/>
    </source>
</evidence>